<evidence type="ECO:0000256" key="8">
    <source>
        <dbReference type="ARBA" id="ARBA00023273"/>
    </source>
</evidence>
<evidence type="ECO:0000256" key="7">
    <source>
        <dbReference type="ARBA" id="ARBA00023069"/>
    </source>
</evidence>
<evidence type="ECO:0000256" key="4">
    <source>
        <dbReference type="ARBA" id="ARBA00022490"/>
    </source>
</evidence>
<dbReference type="Gene3D" id="2.60.40.10">
    <property type="entry name" value="Immunoglobulins"/>
    <property type="match status" value="3"/>
</dbReference>
<dbReference type="Pfam" id="PF21577">
    <property type="entry name" value="PG_0320-like_C"/>
    <property type="match status" value="1"/>
</dbReference>
<evidence type="ECO:0000256" key="3">
    <source>
        <dbReference type="ARBA" id="ARBA00006067"/>
    </source>
</evidence>
<evidence type="ECO:0000259" key="9">
    <source>
        <dbReference type="Pfam" id="PF21577"/>
    </source>
</evidence>
<dbReference type="Pfam" id="PF22544">
    <property type="entry name" value="HYDIN_VesB_CFA65-like_Ig"/>
    <property type="match status" value="1"/>
</dbReference>
<keyword evidence="8" id="KW-0966">Cell projection</keyword>
<evidence type="ECO:0000313" key="12">
    <source>
        <dbReference type="Proteomes" id="UP001596020"/>
    </source>
</evidence>
<organism evidence="11 12">
    <name type="scientific">Falsiporphyromonas endometrii</name>
    <dbReference type="NCBI Taxonomy" id="1387297"/>
    <lineage>
        <taxon>Bacteria</taxon>
        <taxon>Pseudomonadati</taxon>
        <taxon>Bacteroidota</taxon>
        <taxon>Bacteroidia</taxon>
        <taxon>Bacteroidales</taxon>
        <taxon>Porphyromonadaceae</taxon>
        <taxon>Falsiporphyromonas</taxon>
    </lineage>
</organism>
<dbReference type="EMBL" id="JBHSGO010000030">
    <property type="protein sequence ID" value="MFC4665294.1"/>
    <property type="molecule type" value="Genomic_DNA"/>
</dbReference>
<evidence type="ECO:0000259" key="10">
    <source>
        <dbReference type="Pfam" id="PF22544"/>
    </source>
</evidence>
<accession>A0ABV9K5P2</accession>
<evidence type="ECO:0000256" key="2">
    <source>
        <dbReference type="ARBA" id="ARBA00004496"/>
    </source>
</evidence>
<comment type="subcellular location">
    <subcellularLocation>
        <location evidence="1">Cell projection</location>
        <location evidence="1">Cilium</location>
    </subcellularLocation>
    <subcellularLocation>
        <location evidence="2">Cytoplasm</location>
    </subcellularLocation>
</comment>
<evidence type="ECO:0000313" key="11">
    <source>
        <dbReference type="EMBL" id="MFC4665294.1"/>
    </source>
</evidence>
<dbReference type="PANTHER" id="PTHR37833">
    <property type="entry name" value="LIPOPROTEIN-RELATED"/>
    <property type="match status" value="1"/>
</dbReference>
<dbReference type="InterPro" id="IPR011467">
    <property type="entry name" value="DUF1573"/>
</dbReference>
<comment type="similarity">
    <text evidence="3">Belongs to the peptidase C25 family.</text>
</comment>
<dbReference type="Proteomes" id="UP001596020">
    <property type="component" value="Unassembled WGS sequence"/>
</dbReference>
<feature type="domain" description="HYDIN/VesB/CFA65-like Ig-like" evidence="10">
    <location>
        <begin position="278"/>
        <end position="378"/>
    </location>
</feature>
<keyword evidence="6" id="KW-0788">Thiol protease</keyword>
<comment type="caution">
    <text evidence="11">The sequence shown here is derived from an EMBL/GenBank/DDBJ whole genome shotgun (WGS) entry which is preliminary data.</text>
</comment>
<dbReference type="InterPro" id="IPR053879">
    <property type="entry name" value="HYDIN_VesB_CFA65-like_Ig"/>
</dbReference>
<dbReference type="InterPro" id="IPR013783">
    <property type="entry name" value="Ig-like_fold"/>
</dbReference>
<dbReference type="PANTHER" id="PTHR37833:SF1">
    <property type="entry name" value="SIGNAL PEPTIDE PROTEIN"/>
    <property type="match status" value="1"/>
</dbReference>
<evidence type="ECO:0000256" key="1">
    <source>
        <dbReference type="ARBA" id="ARBA00004138"/>
    </source>
</evidence>
<evidence type="ECO:0000256" key="6">
    <source>
        <dbReference type="ARBA" id="ARBA00022807"/>
    </source>
</evidence>
<evidence type="ECO:0000256" key="5">
    <source>
        <dbReference type="ARBA" id="ARBA00022670"/>
    </source>
</evidence>
<gene>
    <name evidence="11" type="ORF">ACFO3G_01465</name>
</gene>
<dbReference type="RefSeq" id="WP_380077294.1">
    <property type="nucleotide sequence ID" value="NZ_JBHSGO010000030.1"/>
</dbReference>
<keyword evidence="5" id="KW-0645">Protease</keyword>
<dbReference type="Pfam" id="PF07610">
    <property type="entry name" value="DUF1573"/>
    <property type="match status" value="1"/>
</dbReference>
<proteinExistence type="inferred from homology"/>
<keyword evidence="7" id="KW-0969">Cilium</keyword>
<dbReference type="InterPro" id="IPR048808">
    <property type="entry name" value="PG_0320-like_C"/>
</dbReference>
<keyword evidence="4" id="KW-0963">Cytoplasm</keyword>
<reference evidence="12" key="1">
    <citation type="journal article" date="2019" name="Int. J. Syst. Evol. Microbiol.">
        <title>The Global Catalogue of Microorganisms (GCM) 10K type strain sequencing project: providing services to taxonomists for standard genome sequencing and annotation.</title>
        <authorList>
            <consortium name="The Broad Institute Genomics Platform"/>
            <consortium name="The Broad Institute Genome Sequencing Center for Infectious Disease"/>
            <person name="Wu L."/>
            <person name="Ma J."/>
        </authorList>
    </citation>
    <scope>NUCLEOTIDE SEQUENCE [LARGE SCALE GENOMIC DNA]</scope>
    <source>
        <strain evidence="12">CGMCC 4.7357</strain>
    </source>
</reference>
<sequence>MMNRFFYGTIKQSYLILVALLLITSVNKTNHSLMAQSASAVMTFKDSTYNFGDVAEERGSVVCNFGFKNTGNAPLVISRVTSDCGCTSPDWPREAIAPGESSVIKVAYNPLGRPGPFIKRVYIYSNSQNGMKALTIKGDVSTTSNHAGLMYPLVVGPLRLTDQKFIFPPVKRGSTHTMRIKSYNSDKSHPIKVHILHTPSFITLDKTEYEVGPIEPLEIPIHILKNKALSIKMHNEPLYFEVENYSGTKSKGNIIIVAPIVDDFAEYKSMEDILNGSPKLALNTYYDLGKVTSLNPQKIDIEIKNEGKKTLKIEDISCENPAIKHPRKIGPIKPGQSKTLTLEVLPQVIKEKGWKGISSNVNIICNDPSAPLRKVKVKINI</sequence>
<name>A0ABV9K5P2_9PORP</name>
<keyword evidence="12" id="KW-1185">Reference proteome</keyword>
<protein>
    <submittedName>
        <fullName evidence="11">DUF1573 domain-containing protein</fullName>
    </submittedName>
</protein>
<feature type="domain" description="PG-0320-like C-terminal" evidence="9">
    <location>
        <begin position="156"/>
        <end position="261"/>
    </location>
</feature>
<keyword evidence="6" id="KW-0378">Hydrolase</keyword>